<dbReference type="Gene3D" id="4.10.240.10">
    <property type="entry name" value="Zn(2)-C6 fungal-type DNA-binding domain"/>
    <property type="match status" value="1"/>
</dbReference>
<feature type="domain" description="Xylanolytic transcriptional activator regulatory" evidence="6">
    <location>
        <begin position="943"/>
        <end position="1014"/>
    </location>
</feature>
<feature type="compositionally biased region" description="Basic and acidic residues" evidence="5">
    <location>
        <begin position="305"/>
        <end position="319"/>
    </location>
</feature>
<dbReference type="VEuPathDB" id="FungiDB:AO090102000484"/>
<dbReference type="InterPro" id="IPR007219">
    <property type="entry name" value="XnlR_reg_dom"/>
</dbReference>
<keyword evidence="2" id="KW-0238">DNA-binding</keyword>
<dbReference type="InterPro" id="IPR025714">
    <property type="entry name" value="Methyltranfer_dom"/>
</dbReference>
<name>A0A1S9DS47_ASPOZ</name>
<dbReference type="PANTHER" id="PTHR12496:SF0">
    <property type="entry name" value="METHYLTRANSFERASE DOMAIN-CONTAINING PROTEIN"/>
    <property type="match status" value="1"/>
</dbReference>
<dbReference type="InterPro" id="IPR036864">
    <property type="entry name" value="Zn2-C6_fun-type_DNA-bd_sf"/>
</dbReference>
<dbReference type="EMBL" id="MKZY01000003">
    <property type="protein sequence ID" value="OOO11814.1"/>
    <property type="molecule type" value="Genomic_DNA"/>
</dbReference>
<comment type="caution">
    <text evidence="7">The sequence shown here is derived from an EMBL/GenBank/DDBJ whole genome shotgun (WGS) entry which is preliminary data.</text>
</comment>
<gene>
    <name evidence="7" type="ORF">OAory_01082840</name>
</gene>
<dbReference type="Pfam" id="PF13679">
    <property type="entry name" value="Methyltransf_32"/>
    <property type="match status" value="1"/>
</dbReference>
<evidence type="ECO:0000313" key="7">
    <source>
        <dbReference type="EMBL" id="OOO11814.1"/>
    </source>
</evidence>
<organism evidence="7 8">
    <name type="scientific">Aspergillus oryzae</name>
    <name type="common">Yellow koji mold</name>
    <dbReference type="NCBI Taxonomy" id="5062"/>
    <lineage>
        <taxon>Eukaryota</taxon>
        <taxon>Fungi</taxon>
        <taxon>Dikarya</taxon>
        <taxon>Ascomycota</taxon>
        <taxon>Pezizomycotina</taxon>
        <taxon>Eurotiomycetes</taxon>
        <taxon>Eurotiomycetidae</taxon>
        <taxon>Eurotiales</taxon>
        <taxon>Aspergillaceae</taxon>
        <taxon>Aspergillus</taxon>
        <taxon>Aspergillus subgen. Circumdati</taxon>
    </lineage>
</organism>
<evidence type="ECO:0000256" key="1">
    <source>
        <dbReference type="ARBA" id="ARBA00023015"/>
    </source>
</evidence>
<accession>A0A1S9DS47</accession>
<dbReference type="GO" id="GO:0006351">
    <property type="term" value="P:DNA-templated transcription"/>
    <property type="evidence" value="ECO:0007669"/>
    <property type="project" value="InterPro"/>
</dbReference>
<dbReference type="GO" id="GO:0008270">
    <property type="term" value="F:zinc ion binding"/>
    <property type="evidence" value="ECO:0007669"/>
    <property type="project" value="InterPro"/>
</dbReference>
<dbReference type="InterPro" id="IPR052220">
    <property type="entry name" value="METTL25"/>
</dbReference>
<keyword evidence="7" id="KW-0808">Transferase</keyword>
<dbReference type="GO" id="GO:0003677">
    <property type="term" value="F:DNA binding"/>
    <property type="evidence" value="ECO:0007669"/>
    <property type="project" value="UniProtKB-KW"/>
</dbReference>
<reference evidence="7 8" key="1">
    <citation type="submission" date="2016-10" db="EMBL/GenBank/DDBJ databases">
        <title>Genome sequencing of Aspergillus oryzae BCC7051.</title>
        <authorList>
            <person name="Thammarongtham C."/>
            <person name="Vorapreeda T."/>
            <person name="Nookaew I."/>
            <person name="Srisuk T."/>
            <person name="Land M."/>
            <person name="Jeennor S."/>
            <person name="Laoteng K."/>
        </authorList>
    </citation>
    <scope>NUCLEOTIDE SEQUENCE [LARGE SCALE GENOMIC DNA]</scope>
    <source>
        <strain evidence="7 8">BCC7051</strain>
    </source>
</reference>
<dbReference type="GO" id="GO:0000981">
    <property type="term" value="F:DNA-binding transcription factor activity, RNA polymerase II-specific"/>
    <property type="evidence" value="ECO:0007669"/>
    <property type="project" value="InterPro"/>
</dbReference>
<keyword evidence="7" id="KW-0489">Methyltransferase</keyword>
<dbReference type="Proteomes" id="UP000190312">
    <property type="component" value="Unassembled WGS sequence"/>
</dbReference>
<evidence type="ECO:0000256" key="4">
    <source>
        <dbReference type="ARBA" id="ARBA00023242"/>
    </source>
</evidence>
<evidence type="ECO:0000256" key="5">
    <source>
        <dbReference type="SAM" id="MobiDB-lite"/>
    </source>
</evidence>
<dbReference type="SMART" id="SM00906">
    <property type="entry name" value="Fungal_trans"/>
    <property type="match status" value="1"/>
</dbReference>
<dbReference type="GO" id="GO:0008168">
    <property type="term" value="F:methyltransferase activity"/>
    <property type="evidence" value="ECO:0007669"/>
    <property type="project" value="UniProtKB-KW"/>
</dbReference>
<keyword evidence="4" id="KW-0539">Nucleus</keyword>
<feature type="region of interest" description="Disordered" evidence="5">
    <location>
        <begin position="300"/>
        <end position="324"/>
    </location>
</feature>
<dbReference type="CDD" id="cd12148">
    <property type="entry name" value="fungal_TF_MHR"/>
    <property type="match status" value="1"/>
</dbReference>
<dbReference type="OrthoDB" id="103819at2759"/>
<dbReference type="VEuPathDB" id="FungiDB:AO090102000485"/>
<evidence type="ECO:0000256" key="3">
    <source>
        <dbReference type="ARBA" id="ARBA00023163"/>
    </source>
</evidence>
<dbReference type="GO" id="GO:0032259">
    <property type="term" value="P:methylation"/>
    <property type="evidence" value="ECO:0007669"/>
    <property type="project" value="UniProtKB-KW"/>
</dbReference>
<dbReference type="PANTHER" id="PTHR12496">
    <property type="entry name" value="CGI-41 METHYLTRANSFERASE"/>
    <property type="match status" value="1"/>
</dbReference>
<feature type="region of interest" description="Disordered" evidence="5">
    <location>
        <begin position="246"/>
        <end position="277"/>
    </location>
</feature>
<evidence type="ECO:0000313" key="8">
    <source>
        <dbReference type="Proteomes" id="UP000190312"/>
    </source>
</evidence>
<evidence type="ECO:0000256" key="2">
    <source>
        <dbReference type="ARBA" id="ARBA00023125"/>
    </source>
</evidence>
<dbReference type="Pfam" id="PF04082">
    <property type="entry name" value="Fungal_trans"/>
    <property type="match status" value="1"/>
</dbReference>
<evidence type="ECO:0000259" key="6">
    <source>
        <dbReference type="SMART" id="SM00906"/>
    </source>
</evidence>
<proteinExistence type="predicted"/>
<feature type="compositionally biased region" description="Basic and acidic residues" evidence="5">
    <location>
        <begin position="246"/>
        <end position="263"/>
    </location>
</feature>
<feature type="region of interest" description="Disordered" evidence="5">
    <location>
        <begin position="87"/>
        <end position="108"/>
    </location>
</feature>
<keyword evidence="3" id="KW-0804">Transcription</keyword>
<sequence length="1322" mass="148402">MPRPKTLPLVEEWTDPDAYVDALLSFATSSDLFRHLCGGVHNLDFLTREPDVYTSLLPEHWRAFFELHDLQDLLDLFLREDLQPLLDQSRNPATDEGNPNARQEWRGAPLPPTDLLEYLQQIRRLSLGRDFRPPQPGKPTIPKHIAVGMNVKKYHEVAHFSRYVDSLCATVDGQRGDNITHVVDFGSGQSYLGRTLASPPYNRHIVAIERKHQFINGAKDFDIFAKLQVKKKNRLYNKKAACKDCEEPERPVTIDENASSRESEDAENVTIDDSTKQDVDEEDVAMINVFRDFSIAPDEIGSAPHKNDLNKKAAAKKQESNQPRGTMDYIEHEIKDGYLEPIIKDVISPPTENSTSAEQESNGKSNNARVMVISLHSCGNLLHHGVQSLVLNPSVKAIAMIGCCYNLMTERLGPATYKLPILRTMHPRLTKDAIAYDPHGFPMSKRLEDYEHDSGRGVKLNITARSMAVQAPYNWGREDSENFFTRHFYRSLLQKVLVDRGVVEKPSIPKDLYGAESLDSSEAGNPLIVGSLRKSAFTSFPTYVRAAVVKLSRDPHNGEKVKAGMADITEEELNDYVEKYGHTRKYLGIVWSLMAYSSSLVEAIIVVDRWQFLREHDSVKDCWVEPVFDYGIRCDKRSPCSNCRSSQIACRTTGAGQKPREPRRRVLISDQYEKKIDLIEDRLSSIEQVLRDVKSTITSSTPAETCFHATPDSGQLTPSTSGLVPDINATLDQHESGPAFEGNSSLAAHSAYASQFLETAVSRSALQLSSPTINTALSTLKQLVNMQDNQAHPSSRDVRFPNQKAMPRSGLRNLNMPPVQVVLPLLRHMKENPSTVLLGFFPFITADSLFERCRQVYFATEEYSDATFIVVNACLVYLFSEFSFSESETSKREIYDKYHDLCRVNLETGLANLSLLTPATMESIEALSMGAIHAIEISKPSLALALTSTAFRLCQTLGYHRASSMENDSYTVKQNKRRLFWSVYVTEKALSLRLGRASSIQDYDISLPTTFELLGDFEPWRTIYPLWINLARIQGKVYEMLYSPAALRKPADERASYARQLAAEMQMNVEEPFKKASPKFSNISALDEIYLKSDQVCRLSVLTLIYRAIPAAVDSRSTFVDDCIETARVTLELHQSCMTMMEEGNRSNEVKCSYLHWTIMYSPFVPFIVLFCHVIESSSYSDLIRLEDFVNSLQPNCSLSEAVAKMHRLCQVLSNVARLYVEAKAQAQTQENEDLASVGQEFDVYLSALGLAPTQAEAGDVRWNGPVPVPGPIPQGLAEGAEGQGFQNTMPPTTLGSWFSGNQHMMGLLEEDLSLFDPSAWS</sequence>
<keyword evidence="1" id="KW-0805">Transcription regulation</keyword>
<protein>
    <submittedName>
        <fullName evidence="7">Methyltransferase domain</fullName>
    </submittedName>
</protein>
<dbReference type="eggNOG" id="KOG2651">
    <property type="taxonomic scope" value="Eukaryota"/>
</dbReference>